<evidence type="ECO:0000313" key="1">
    <source>
        <dbReference type="EMBL" id="CAG8495840.1"/>
    </source>
</evidence>
<evidence type="ECO:0000313" key="2">
    <source>
        <dbReference type="Proteomes" id="UP000789508"/>
    </source>
</evidence>
<proteinExistence type="predicted"/>
<accession>A0A9N8ZHD8</accession>
<reference evidence="1" key="1">
    <citation type="submission" date="2021-06" db="EMBL/GenBank/DDBJ databases">
        <authorList>
            <person name="Kallberg Y."/>
            <person name="Tangrot J."/>
            <person name="Rosling A."/>
        </authorList>
    </citation>
    <scope>NUCLEOTIDE SEQUENCE</scope>
    <source>
        <strain evidence="1">FL130A</strain>
    </source>
</reference>
<sequence>MFFMGHKHGDKLSGTEQSASGIIYVLDVDVHVDANCSVSDFTLKIVGQRPCTTLHLNENCHI</sequence>
<comment type="caution">
    <text evidence="1">The sequence shown here is derived from an EMBL/GenBank/DDBJ whole genome shotgun (WGS) entry which is preliminary data.</text>
</comment>
<protein>
    <submittedName>
        <fullName evidence="1">6141_t:CDS:1</fullName>
    </submittedName>
</protein>
<gene>
    <name evidence="1" type="ORF">ALEPTO_LOCUS3224</name>
</gene>
<name>A0A9N8ZHD8_9GLOM</name>
<dbReference type="EMBL" id="CAJVPS010000574">
    <property type="protein sequence ID" value="CAG8495840.1"/>
    <property type="molecule type" value="Genomic_DNA"/>
</dbReference>
<dbReference type="Proteomes" id="UP000789508">
    <property type="component" value="Unassembled WGS sequence"/>
</dbReference>
<dbReference type="AlphaFoldDB" id="A0A9N8ZHD8"/>
<organism evidence="1 2">
    <name type="scientific">Ambispora leptoticha</name>
    <dbReference type="NCBI Taxonomy" id="144679"/>
    <lineage>
        <taxon>Eukaryota</taxon>
        <taxon>Fungi</taxon>
        <taxon>Fungi incertae sedis</taxon>
        <taxon>Mucoromycota</taxon>
        <taxon>Glomeromycotina</taxon>
        <taxon>Glomeromycetes</taxon>
        <taxon>Archaeosporales</taxon>
        <taxon>Ambisporaceae</taxon>
        <taxon>Ambispora</taxon>
    </lineage>
</organism>
<keyword evidence="2" id="KW-1185">Reference proteome</keyword>